<evidence type="ECO:0000313" key="1">
    <source>
        <dbReference type="EMBL" id="HJB90452.1"/>
    </source>
</evidence>
<name>A0A9D2MPC3_9FIRM</name>
<proteinExistence type="predicted"/>
<reference evidence="1" key="2">
    <citation type="submission" date="2021-04" db="EMBL/GenBank/DDBJ databases">
        <authorList>
            <person name="Gilroy R."/>
        </authorList>
    </citation>
    <scope>NUCLEOTIDE SEQUENCE</scope>
    <source>
        <strain evidence="1">USAMLcec3-2134</strain>
    </source>
</reference>
<dbReference type="EMBL" id="DWXE01000010">
    <property type="protein sequence ID" value="HJB90452.1"/>
    <property type="molecule type" value="Genomic_DNA"/>
</dbReference>
<dbReference type="InterPro" id="IPR016195">
    <property type="entry name" value="Pol/histidinol_Pase-like"/>
</dbReference>
<sequence>MVILRFENKQVKSRTGYVDFENCEVLWIKGISGITQYEDEALFRLKNPSRLYLPEFCFMHYFQYEVALEETPDTCLLLCEEGVQKQIPLPDVTERIRDFALSETFQIRIFRWSFHETGTIAVTPETVAVRERVTMRISYRVGGEPIRTGGKVRILTPFSCWGEPCDKVEERFFPDTRTASLSVVQQPYPLSFRGTLYEITVTEGTLLPGDSFLLLHTSLQSRGILSQPYPQDAVYFLGWEDSSGQGIFNHIPLSRCGRVCVVAGPPARIRLAAQQLCRPDEALSLRLLTLDDWYNPTPFCGEISLSLFPVSSRQNALLQKIRVADGRGTAVWTAKDGGWEEGLYVLEASCPGLKTERLSLYISSDNDQKLYYGQLHAHSQVSDGTFSMEDYFSYGKEAGLLDFCALSDHDWELIEHPRNHSFGRLARLTELCNVYNEPGAYATLVGYEWMDQGAGHMNVYFRSDQNCEIYPGFISLLHEYPQCPHQKDILRQFEGRPDVLILPHLSHGFLWEEYDGRLQRAVEIYSMWGYSEETTACRPDIPGFLHYLAQGKRFAFLGGADSHHGMPGQTGLHSKYKMLCFREGLTAVYAPSLTRGNVFDAIRDYAAYATTGERILLKARLVPEGDSLRLFCAAGGTAPLSGVELIGNRGRCRLYPGDGKTPGCVIEDSIPRMRATEDAAEYYYLKVTQEDGEKAWLNLIL</sequence>
<comment type="caution">
    <text evidence="1">The sequence shown here is derived from an EMBL/GenBank/DDBJ whole genome shotgun (WGS) entry which is preliminary data.</text>
</comment>
<accession>A0A9D2MPC3</accession>
<reference evidence="1" key="1">
    <citation type="journal article" date="2021" name="PeerJ">
        <title>Extensive microbial diversity within the chicken gut microbiome revealed by metagenomics and culture.</title>
        <authorList>
            <person name="Gilroy R."/>
            <person name="Ravi A."/>
            <person name="Getino M."/>
            <person name="Pursley I."/>
            <person name="Horton D.L."/>
            <person name="Alikhan N.F."/>
            <person name="Baker D."/>
            <person name="Gharbi K."/>
            <person name="Hall N."/>
            <person name="Watson M."/>
            <person name="Adriaenssens E.M."/>
            <person name="Foster-Nyarko E."/>
            <person name="Jarju S."/>
            <person name="Secka A."/>
            <person name="Antonio M."/>
            <person name="Oren A."/>
            <person name="Chaudhuri R.R."/>
            <person name="La Ragione R."/>
            <person name="Hildebrand F."/>
            <person name="Pallen M.J."/>
        </authorList>
    </citation>
    <scope>NUCLEOTIDE SEQUENCE</scope>
    <source>
        <strain evidence="1">USAMLcec3-2134</strain>
    </source>
</reference>
<dbReference type="Pfam" id="PF12228">
    <property type="entry name" value="DUF3604"/>
    <property type="match status" value="1"/>
</dbReference>
<protein>
    <submittedName>
        <fullName evidence="1">DUF3604 domain-containing protein</fullName>
    </submittedName>
</protein>
<dbReference type="AlphaFoldDB" id="A0A9D2MPC3"/>
<organism evidence="1 2">
    <name type="scientific">Candidatus Eisenbergiella merdigallinarum</name>
    <dbReference type="NCBI Taxonomy" id="2838552"/>
    <lineage>
        <taxon>Bacteria</taxon>
        <taxon>Bacillati</taxon>
        <taxon>Bacillota</taxon>
        <taxon>Clostridia</taxon>
        <taxon>Lachnospirales</taxon>
        <taxon>Lachnospiraceae</taxon>
        <taxon>Eisenbergiella</taxon>
    </lineage>
</organism>
<dbReference type="Gene3D" id="3.20.20.140">
    <property type="entry name" value="Metal-dependent hydrolases"/>
    <property type="match status" value="1"/>
</dbReference>
<dbReference type="SUPFAM" id="SSF89550">
    <property type="entry name" value="PHP domain-like"/>
    <property type="match status" value="1"/>
</dbReference>
<dbReference type="Proteomes" id="UP000886883">
    <property type="component" value="Unassembled WGS sequence"/>
</dbReference>
<evidence type="ECO:0000313" key="2">
    <source>
        <dbReference type="Proteomes" id="UP000886883"/>
    </source>
</evidence>
<gene>
    <name evidence="1" type="ORF">H9763_03170</name>
</gene>
<dbReference type="InterPro" id="IPR022028">
    <property type="entry name" value="DUF3604"/>
</dbReference>